<accession>A0ABQ8L309</accession>
<proteinExistence type="predicted"/>
<organism evidence="1 2">
    <name type="scientific">Labeo rohita</name>
    <name type="common">Indian major carp</name>
    <name type="synonym">Cyprinus rohita</name>
    <dbReference type="NCBI Taxonomy" id="84645"/>
    <lineage>
        <taxon>Eukaryota</taxon>
        <taxon>Metazoa</taxon>
        <taxon>Chordata</taxon>
        <taxon>Craniata</taxon>
        <taxon>Vertebrata</taxon>
        <taxon>Euteleostomi</taxon>
        <taxon>Actinopterygii</taxon>
        <taxon>Neopterygii</taxon>
        <taxon>Teleostei</taxon>
        <taxon>Ostariophysi</taxon>
        <taxon>Cypriniformes</taxon>
        <taxon>Cyprinidae</taxon>
        <taxon>Labeoninae</taxon>
        <taxon>Labeonini</taxon>
        <taxon>Labeo</taxon>
    </lineage>
</organism>
<evidence type="ECO:0000313" key="1">
    <source>
        <dbReference type="EMBL" id="KAI2644322.1"/>
    </source>
</evidence>
<sequence>MSRSVGEKQVTKILGNQAHAEKWQGFILWWTQCLFRVFVCPSQRAAPCGFYTCYAPGNTERGNPTPPRVSGILFTSVPMDEDASVLHTEIVVLLVSDAIEPVPLAEMNAGFSSPYFILPKKSSGLHPIPVVRALGSGASAPQPSGASGQLEKEHALPCAEHLCSWYGAGFGQHDSAVSAELRKFIQGQDSGPSKTLSEAPKALFGFGITPGCRHLFSPWSDPAFLWAGVPLEQVSRHVVANRCLQDGLGRRMQRACSFRLRLPPVSLLAQTLCKIREDEE</sequence>
<name>A0ABQ8L309_LABRO</name>
<protein>
    <submittedName>
        <fullName evidence="1">Cytosolic phospholipase A2</fullName>
    </submittedName>
</protein>
<reference evidence="1 2" key="1">
    <citation type="submission" date="2022-01" db="EMBL/GenBank/DDBJ databases">
        <title>A high-quality chromosome-level genome assembly of rohu carp, Labeo rohita.</title>
        <authorList>
            <person name="Arick M.A. II"/>
            <person name="Hsu C.-Y."/>
            <person name="Magbanua Z."/>
            <person name="Pechanova O."/>
            <person name="Grover C."/>
            <person name="Miller E."/>
            <person name="Thrash A."/>
            <person name="Ezzel L."/>
            <person name="Alam S."/>
            <person name="Benzie J."/>
            <person name="Hamilton M."/>
            <person name="Karsi A."/>
            <person name="Lawrence M.L."/>
            <person name="Peterson D.G."/>
        </authorList>
    </citation>
    <scope>NUCLEOTIDE SEQUENCE [LARGE SCALE GENOMIC DNA]</scope>
    <source>
        <strain evidence="2">BAU-BD-2019</strain>
        <tissue evidence="1">Blood</tissue>
    </source>
</reference>
<gene>
    <name evidence="1" type="ORF">H4Q32_025598</name>
</gene>
<dbReference type="EMBL" id="JACTAM010002562">
    <property type="protein sequence ID" value="KAI2644322.1"/>
    <property type="molecule type" value="Genomic_DNA"/>
</dbReference>
<evidence type="ECO:0000313" key="2">
    <source>
        <dbReference type="Proteomes" id="UP000830375"/>
    </source>
</evidence>
<comment type="caution">
    <text evidence="1">The sequence shown here is derived from an EMBL/GenBank/DDBJ whole genome shotgun (WGS) entry which is preliminary data.</text>
</comment>
<keyword evidence="2" id="KW-1185">Reference proteome</keyword>
<dbReference type="Proteomes" id="UP000830375">
    <property type="component" value="Unassembled WGS sequence"/>
</dbReference>